<protein>
    <submittedName>
        <fullName evidence="1">Uncharacterized protein</fullName>
    </submittedName>
</protein>
<accession>A0A382QER1</accession>
<proteinExistence type="predicted"/>
<dbReference type="AlphaFoldDB" id="A0A382QER1"/>
<organism evidence="1">
    <name type="scientific">marine metagenome</name>
    <dbReference type="NCBI Taxonomy" id="408172"/>
    <lineage>
        <taxon>unclassified sequences</taxon>
        <taxon>metagenomes</taxon>
        <taxon>ecological metagenomes</taxon>
    </lineage>
</organism>
<sequence>MKNTFAILISCLLLSSQLGLGMVLQSQPSAPAECDHCPCDGKASCCEDDGQADQPLPALPQRQAKFQVPPVVADGPANPVFKLPQVALECSSLPQPLQLRVAGVPVHKRVCRYLT</sequence>
<name>A0A382QER1_9ZZZZ</name>
<evidence type="ECO:0000313" key="1">
    <source>
        <dbReference type="EMBL" id="SVC84049.1"/>
    </source>
</evidence>
<reference evidence="1" key="1">
    <citation type="submission" date="2018-05" db="EMBL/GenBank/DDBJ databases">
        <authorList>
            <person name="Lanie J.A."/>
            <person name="Ng W.-L."/>
            <person name="Kazmierczak K.M."/>
            <person name="Andrzejewski T.M."/>
            <person name="Davidsen T.M."/>
            <person name="Wayne K.J."/>
            <person name="Tettelin H."/>
            <person name="Glass J.I."/>
            <person name="Rusch D."/>
            <person name="Podicherti R."/>
            <person name="Tsui H.-C.T."/>
            <person name="Winkler M.E."/>
        </authorList>
    </citation>
    <scope>NUCLEOTIDE SEQUENCE</scope>
</reference>
<dbReference type="EMBL" id="UINC01114031">
    <property type="protein sequence ID" value="SVC84049.1"/>
    <property type="molecule type" value="Genomic_DNA"/>
</dbReference>
<gene>
    <name evidence="1" type="ORF">METZ01_LOCUS336903</name>
</gene>